<reference evidence="1" key="1">
    <citation type="submission" date="2017-02" db="UniProtKB">
        <authorList>
            <consortium name="WormBaseParasite"/>
        </authorList>
    </citation>
    <scope>IDENTIFICATION</scope>
</reference>
<organism evidence="1">
    <name type="scientific">Anisakis simplex</name>
    <name type="common">Herring worm</name>
    <dbReference type="NCBI Taxonomy" id="6269"/>
    <lineage>
        <taxon>Eukaryota</taxon>
        <taxon>Metazoa</taxon>
        <taxon>Ecdysozoa</taxon>
        <taxon>Nematoda</taxon>
        <taxon>Chromadorea</taxon>
        <taxon>Rhabditida</taxon>
        <taxon>Spirurina</taxon>
        <taxon>Ascaridomorpha</taxon>
        <taxon>Ascaridoidea</taxon>
        <taxon>Anisakidae</taxon>
        <taxon>Anisakis</taxon>
        <taxon>Anisakis simplex complex</taxon>
    </lineage>
</organism>
<dbReference type="WBParaSite" id="ASIM_0000826001-mRNA-1">
    <property type="protein sequence ID" value="ASIM_0000826001-mRNA-1"/>
    <property type="gene ID" value="ASIM_0000826001"/>
</dbReference>
<dbReference type="AlphaFoldDB" id="A0A0M3JKT4"/>
<accession>A0A0M3JKT4</accession>
<sequence length="48" mass="5686">LKVAKMHGHLNSDIWSDKGKFDKFIAENHVRFLILWVGVVDFTHFCER</sequence>
<evidence type="ECO:0000313" key="1">
    <source>
        <dbReference type="WBParaSite" id="ASIM_0000826001-mRNA-1"/>
    </source>
</evidence>
<name>A0A0M3JKT4_ANISI</name>
<proteinExistence type="predicted"/>
<protein>
    <submittedName>
        <fullName evidence="1">Cytochrome P450</fullName>
    </submittedName>
</protein>